<organism evidence="2 3">
    <name type="scientific">Alkalisalibacterium limincola</name>
    <dbReference type="NCBI Taxonomy" id="2699169"/>
    <lineage>
        <taxon>Bacteria</taxon>
        <taxon>Pseudomonadati</taxon>
        <taxon>Pseudomonadota</taxon>
        <taxon>Gammaproteobacteria</taxon>
        <taxon>Lysobacterales</taxon>
        <taxon>Lysobacteraceae</taxon>
        <taxon>Alkalisalibacterium</taxon>
    </lineage>
</organism>
<dbReference type="EMBL" id="VRTS01000005">
    <property type="protein sequence ID" value="TXK62254.1"/>
    <property type="molecule type" value="Genomic_DNA"/>
</dbReference>
<feature type="transmembrane region" description="Helical" evidence="1">
    <location>
        <begin position="6"/>
        <end position="26"/>
    </location>
</feature>
<protein>
    <submittedName>
        <fullName evidence="2">Uncharacterized protein</fullName>
    </submittedName>
</protein>
<evidence type="ECO:0000256" key="1">
    <source>
        <dbReference type="SAM" id="Phobius"/>
    </source>
</evidence>
<feature type="transmembrane region" description="Helical" evidence="1">
    <location>
        <begin position="33"/>
        <end position="55"/>
    </location>
</feature>
<gene>
    <name evidence="2" type="ORF">FU658_08385</name>
</gene>
<sequence>MLFELIAIVAAGFGVAGIALIVNFLVGKRLPGWTFPAAAGAGMLAMAVWLEYSWLERATMNMPEEVEVASTNQVRSWYRPWTHVVPLTNRLIAIDHRFDRRNPDWPDQVLTQVVLMGRWEPSRQFGVMFDCAGNRRADLLDQVVFAEDGSLQNARWFSLEADDPVLRAACDG</sequence>
<keyword evidence="1" id="KW-1133">Transmembrane helix</keyword>
<name>A0A5C8KS56_9GAMM</name>
<keyword evidence="3" id="KW-1185">Reference proteome</keyword>
<reference evidence="2 3" key="1">
    <citation type="submission" date="2019-08" db="EMBL/GenBank/DDBJ databases">
        <authorList>
            <person name="Karlyshev A.V."/>
        </authorList>
    </citation>
    <scope>NUCLEOTIDE SEQUENCE [LARGE SCALE GENOMIC DNA]</scope>
    <source>
        <strain evidence="2 3">Alg18-2.2</strain>
    </source>
</reference>
<accession>A0A5C8KS56</accession>
<dbReference type="AlphaFoldDB" id="A0A5C8KS56"/>
<keyword evidence="1" id="KW-0472">Membrane</keyword>
<proteinExistence type="predicted"/>
<evidence type="ECO:0000313" key="3">
    <source>
        <dbReference type="Proteomes" id="UP000321248"/>
    </source>
</evidence>
<keyword evidence="1" id="KW-0812">Transmembrane</keyword>
<comment type="caution">
    <text evidence="2">The sequence shown here is derived from an EMBL/GenBank/DDBJ whole genome shotgun (WGS) entry which is preliminary data.</text>
</comment>
<evidence type="ECO:0000313" key="2">
    <source>
        <dbReference type="EMBL" id="TXK62254.1"/>
    </source>
</evidence>
<dbReference type="RefSeq" id="WP_147891673.1">
    <property type="nucleotide sequence ID" value="NZ_VRTS01000005.1"/>
</dbReference>
<dbReference type="OrthoDB" id="8601734at2"/>
<dbReference type="Proteomes" id="UP000321248">
    <property type="component" value="Unassembled WGS sequence"/>
</dbReference>